<comment type="caution">
    <text evidence="4">The sequence shown here is derived from an EMBL/GenBank/DDBJ whole genome shotgun (WGS) entry which is preliminary data.</text>
</comment>
<accession>A0A2W4TUY7</accession>
<keyword evidence="1" id="KW-0802">TPR repeat</keyword>
<feature type="domain" description="J" evidence="3">
    <location>
        <begin position="14"/>
        <end position="77"/>
    </location>
</feature>
<reference evidence="5" key="1">
    <citation type="submission" date="2018-04" db="EMBL/GenBank/DDBJ databases">
        <authorList>
            <person name="Cornet L."/>
        </authorList>
    </citation>
    <scope>NUCLEOTIDE SEQUENCE [LARGE SCALE GENOMIC DNA]</scope>
</reference>
<feature type="region of interest" description="Disordered" evidence="2">
    <location>
        <begin position="160"/>
        <end position="183"/>
    </location>
</feature>
<dbReference type="CDD" id="cd06257">
    <property type="entry name" value="DnaJ"/>
    <property type="match status" value="1"/>
</dbReference>
<dbReference type="PRINTS" id="PR00625">
    <property type="entry name" value="JDOMAIN"/>
</dbReference>
<evidence type="ECO:0000313" key="4">
    <source>
        <dbReference type="EMBL" id="PZO11484.1"/>
    </source>
</evidence>
<dbReference type="Pfam" id="PF00226">
    <property type="entry name" value="DnaJ"/>
    <property type="match status" value="1"/>
</dbReference>
<reference evidence="4 5" key="2">
    <citation type="submission" date="2018-06" db="EMBL/GenBank/DDBJ databases">
        <title>Metagenomic assembly of (sub)arctic Cyanobacteria and their associated microbiome from non-axenic cultures.</title>
        <authorList>
            <person name="Baurain D."/>
        </authorList>
    </citation>
    <scope>NUCLEOTIDE SEQUENCE [LARGE SCALE GENOMIC DNA]</scope>
    <source>
        <strain evidence="4">ULC129bin1</strain>
    </source>
</reference>
<dbReference type="InterPro" id="IPR019734">
    <property type="entry name" value="TPR_rpt"/>
</dbReference>
<evidence type="ECO:0000259" key="3">
    <source>
        <dbReference type="PROSITE" id="PS50076"/>
    </source>
</evidence>
<proteinExistence type="predicted"/>
<sequence length="296" mass="32406">MPTHEGLFKLDITDHHAVLGFSLAADPKQVRKRYLQIARQLHPDSLREASEAQKKLASDLLSKQVNPAYEALTQEKSAKEHSILLKMKQQQLVTRPILLSAKSESAKKLLGTSNLEMDYTSAVNHIAKDQFDDLTRVDSAINELSELNAVFLMRKGSVGEKKGRSAGDVAKPSEPAEAAPRRPKHEAIIESYLSRAKEFAYKRDYSRAILELREAIAAHPQSASCHSYLASLYLQANQATLAKIHAKQALVFDEDNDMAKEVQAKLGAKAAKAAPAKAAGAKKGGGLLSGLFSKKR</sequence>
<dbReference type="InterPro" id="IPR001623">
    <property type="entry name" value="DnaJ_domain"/>
</dbReference>
<name>A0A2W4TUY7_9CYAN</name>
<dbReference type="PROSITE" id="PS50005">
    <property type="entry name" value="TPR"/>
    <property type="match status" value="1"/>
</dbReference>
<evidence type="ECO:0000256" key="2">
    <source>
        <dbReference type="SAM" id="MobiDB-lite"/>
    </source>
</evidence>
<organism evidence="4 5">
    <name type="scientific">Leptolyngbya foveolarum</name>
    <dbReference type="NCBI Taxonomy" id="47253"/>
    <lineage>
        <taxon>Bacteria</taxon>
        <taxon>Bacillati</taxon>
        <taxon>Cyanobacteriota</taxon>
        <taxon>Cyanophyceae</taxon>
        <taxon>Leptolyngbyales</taxon>
        <taxon>Leptolyngbyaceae</taxon>
        <taxon>Leptolyngbya group</taxon>
        <taxon>Leptolyngbya</taxon>
    </lineage>
</organism>
<dbReference type="InterPro" id="IPR036869">
    <property type="entry name" value="J_dom_sf"/>
</dbReference>
<dbReference type="Proteomes" id="UP000249354">
    <property type="component" value="Unassembled WGS sequence"/>
</dbReference>
<protein>
    <submittedName>
        <fullName evidence="4">Molecular chaperone DnaJ</fullName>
    </submittedName>
</protein>
<dbReference type="Gene3D" id="1.25.40.10">
    <property type="entry name" value="Tetratricopeptide repeat domain"/>
    <property type="match status" value="1"/>
</dbReference>
<dbReference type="AlphaFoldDB" id="A0A2W4TUY7"/>
<dbReference type="SUPFAM" id="SSF46565">
    <property type="entry name" value="Chaperone J-domain"/>
    <property type="match status" value="1"/>
</dbReference>
<dbReference type="SUPFAM" id="SSF48452">
    <property type="entry name" value="TPR-like"/>
    <property type="match status" value="1"/>
</dbReference>
<dbReference type="SMART" id="SM00028">
    <property type="entry name" value="TPR"/>
    <property type="match status" value="2"/>
</dbReference>
<dbReference type="EMBL" id="QBMC01000181">
    <property type="protein sequence ID" value="PZO11484.1"/>
    <property type="molecule type" value="Genomic_DNA"/>
</dbReference>
<dbReference type="SMART" id="SM00271">
    <property type="entry name" value="DnaJ"/>
    <property type="match status" value="1"/>
</dbReference>
<feature type="region of interest" description="Disordered" evidence="2">
    <location>
        <begin position="276"/>
        <end position="296"/>
    </location>
</feature>
<evidence type="ECO:0000313" key="5">
    <source>
        <dbReference type="Proteomes" id="UP000249354"/>
    </source>
</evidence>
<dbReference type="InterPro" id="IPR011990">
    <property type="entry name" value="TPR-like_helical_dom_sf"/>
</dbReference>
<evidence type="ECO:0000256" key="1">
    <source>
        <dbReference type="PROSITE-ProRule" id="PRU00339"/>
    </source>
</evidence>
<dbReference type="Gene3D" id="1.10.287.110">
    <property type="entry name" value="DnaJ domain"/>
    <property type="match status" value="1"/>
</dbReference>
<dbReference type="PROSITE" id="PS50076">
    <property type="entry name" value="DNAJ_2"/>
    <property type="match status" value="1"/>
</dbReference>
<gene>
    <name evidence="4" type="ORF">DCF25_19305</name>
</gene>
<feature type="repeat" description="TPR" evidence="1">
    <location>
        <begin position="189"/>
        <end position="222"/>
    </location>
</feature>